<dbReference type="InterPro" id="IPR002994">
    <property type="entry name" value="Surf1/Shy1"/>
</dbReference>
<feature type="compositionally biased region" description="Basic and acidic residues" evidence="2">
    <location>
        <begin position="260"/>
        <end position="279"/>
    </location>
</feature>
<comment type="caution">
    <text evidence="3">The sequence shown here is derived from an EMBL/GenBank/DDBJ whole genome shotgun (WGS) entry which is preliminary data.</text>
</comment>
<keyword evidence="1" id="KW-1003">Cell membrane</keyword>
<dbReference type="PROSITE" id="PS50895">
    <property type="entry name" value="SURF1"/>
    <property type="match status" value="1"/>
</dbReference>
<comment type="subcellular location">
    <subcellularLocation>
        <location evidence="1">Cell membrane</location>
        <topology evidence="1">Multi-pass membrane protein</topology>
    </subcellularLocation>
</comment>
<feature type="region of interest" description="Disordered" evidence="2">
    <location>
        <begin position="182"/>
        <end position="205"/>
    </location>
</feature>
<gene>
    <name evidence="3" type="ORF">BN11_600004</name>
</gene>
<dbReference type="CDD" id="cd06662">
    <property type="entry name" value="SURF1"/>
    <property type="match status" value="1"/>
</dbReference>
<keyword evidence="1" id="KW-0812">Transmembrane</keyword>
<accession>W6K4M5</accession>
<comment type="similarity">
    <text evidence="1">Belongs to the SURF1 family.</text>
</comment>
<organism evidence="3 4">
    <name type="scientific">Nostocoides australiense Ben110</name>
    <dbReference type="NCBI Taxonomy" id="1193182"/>
    <lineage>
        <taxon>Bacteria</taxon>
        <taxon>Bacillati</taxon>
        <taxon>Actinomycetota</taxon>
        <taxon>Actinomycetes</taxon>
        <taxon>Micrococcales</taxon>
        <taxon>Intrasporangiaceae</taxon>
        <taxon>Nostocoides</taxon>
    </lineage>
</organism>
<keyword evidence="1" id="KW-0472">Membrane</keyword>
<keyword evidence="4" id="KW-1185">Reference proteome</keyword>
<feature type="compositionally biased region" description="Low complexity" evidence="2">
    <location>
        <begin position="242"/>
        <end position="258"/>
    </location>
</feature>
<name>W6K4M5_9MICO</name>
<dbReference type="Pfam" id="PF02104">
    <property type="entry name" value="SURF1"/>
    <property type="match status" value="1"/>
</dbReference>
<comment type="caution">
    <text evidence="1">Lacks conserved residue(s) required for the propagation of feature annotation.</text>
</comment>
<feature type="transmembrane region" description="Helical" evidence="1">
    <location>
        <begin position="213"/>
        <end position="231"/>
    </location>
</feature>
<feature type="region of interest" description="Disordered" evidence="2">
    <location>
        <begin position="242"/>
        <end position="288"/>
    </location>
</feature>
<evidence type="ECO:0000313" key="3">
    <source>
        <dbReference type="EMBL" id="CCH75274.1"/>
    </source>
</evidence>
<dbReference type="GO" id="GO:0005886">
    <property type="term" value="C:plasma membrane"/>
    <property type="evidence" value="ECO:0007669"/>
    <property type="project" value="UniProtKB-SubCell"/>
</dbReference>
<dbReference type="OrthoDB" id="3266379at2"/>
<proteinExistence type="inferred from homology"/>
<dbReference type="STRING" id="1193182.BN11_600004"/>
<evidence type="ECO:0000256" key="1">
    <source>
        <dbReference type="RuleBase" id="RU363076"/>
    </source>
</evidence>
<evidence type="ECO:0000313" key="4">
    <source>
        <dbReference type="Proteomes" id="UP000035763"/>
    </source>
</evidence>
<sequence length="288" mass="30277">MLRTAVKPKWLALLLLAALIAIAFVQLGRWQLGVAHDKARADAIAKAGEQPVAELTTLLTPHTEFPAAAGGRLVTATGRYAAGQVLVAGRLLGGVDGYWVITPLRLTATGATFPVLRGWTPQAVLPEPPGGEVTVTASLAPGESPAEGTYPAGTLGSVNLSELVNTWPGDLYNAFGFAQRETPVSDPQASDAPAPLTRVPPPRPDTGVQWRNAAYALQWWVFAAFAFFLWVKMVQADARGPAVRGAAGPAPEHAAGPGARHGEPEPPHTQPRPDPDPDVRVSAGKQEQ</sequence>
<dbReference type="Proteomes" id="UP000035763">
    <property type="component" value="Unassembled WGS sequence"/>
</dbReference>
<dbReference type="RefSeq" id="WP_053084016.1">
    <property type="nucleotide sequence ID" value="NZ_HG764815.1"/>
</dbReference>
<dbReference type="AlphaFoldDB" id="W6K4M5"/>
<dbReference type="EMBL" id="CAJA01000486">
    <property type="protein sequence ID" value="CCH75274.1"/>
    <property type="molecule type" value="Genomic_DNA"/>
</dbReference>
<protein>
    <recommendedName>
        <fullName evidence="1">SURF1-like protein</fullName>
    </recommendedName>
</protein>
<reference evidence="3 4" key="1">
    <citation type="journal article" date="2013" name="ISME J.">
        <title>A metabolic model for members of the genus Tetrasphaera involved in enhanced biological phosphorus removal.</title>
        <authorList>
            <person name="Kristiansen R."/>
            <person name="Nguyen H.T.T."/>
            <person name="Saunders A.M."/>
            <person name="Nielsen J.L."/>
            <person name="Wimmer R."/>
            <person name="Le V.Q."/>
            <person name="McIlroy S.J."/>
            <person name="Petrovski S."/>
            <person name="Seviour R.J."/>
            <person name="Calteau A."/>
            <person name="Nielsen K.L."/>
            <person name="Nielsen P.H."/>
        </authorList>
    </citation>
    <scope>NUCLEOTIDE SEQUENCE [LARGE SCALE GENOMIC DNA]</scope>
    <source>
        <strain evidence="3 4">Ben110</strain>
    </source>
</reference>
<evidence type="ECO:0000256" key="2">
    <source>
        <dbReference type="SAM" id="MobiDB-lite"/>
    </source>
</evidence>
<keyword evidence="1" id="KW-1133">Transmembrane helix</keyword>